<dbReference type="KEGG" id="ruj:E5Z56_06745"/>
<feature type="compositionally biased region" description="Basic and acidic residues" evidence="1">
    <location>
        <begin position="277"/>
        <end position="294"/>
    </location>
</feature>
<dbReference type="Proteomes" id="UP000301475">
    <property type="component" value="Chromosome"/>
</dbReference>
<accession>A0A4P8XWL7</accession>
<evidence type="ECO:0000256" key="2">
    <source>
        <dbReference type="SAM" id="Phobius"/>
    </source>
</evidence>
<feature type="region of interest" description="Disordered" evidence="1">
    <location>
        <begin position="277"/>
        <end position="310"/>
    </location>
</feature>
<dbReference type="AlphaFoldDB" id="A0A4P8XWL7"/>
<name>A0A4P8XWL7_9FIRM</name>
<organism evidence="3 4">
    <name type="scientific">Ruminococcus bovis</name>
    <dbReference type="NCBI Taxonomy" id="2564099"/>
    <lineage>
        <taxon>Bacteria</taxon>
        <taxon>Bacillati</taxon>
        <taxon>Bacillota</taxon>
        <taxon>Clostridia</taxon>
        <taxon>Eubacteriales</taxon>
        <taxon>Oscillospiraceae</taxon>
        <taxon>Ruminococcus</taxon>
    </lineage>
</organism>
<dbReference type="RefSeq" id="WP_138157144.1">
    <property type="nucleotide sequence ID" value="NZ_CP039381.1"/>
</dbReference>
<keyword evidence="2" id="KW-1133">Transmembrane helix</keyword>
<feature type="compositionally biased region" description="Basic and acidic residues" evidence="1">
    <location>
        <begin position="301"/>
        <end position="310"/>
    </location>
</feature>
<evidence type="ECO:0000313" key="3">
    <source>
        <dbReference type="EMBL" id="QCT07082.1"/>
    </source>
</evidence>
<protein>
    <submittedName>
        <fullName evidence="3">Uncharacterized protein</fullName>
    </submittedName>
</protein>
<sequence length="323" mass="36011">MKEIYKNALDKATLPKDSKENLKSLYDKVNQEDNVVSFEKKRNVKKPLAFVAAGLVCAVAVGSTFALGQFDNNKSSKDKTSGNSNSFVLNVNAAEISRKTADSNKANSKDSQVSLDGSGCYIVNQGGDPYTNDADWNYEFTFPVNCKGKNIDEITYTVSKGDLVVYAHGTERPEYFDKNKIVDEVEQKKSQTVSYKNLSKYKTVYLDLYGDSSSLSKSEIKTLDKGFMPESNDEQYQKAMSIFMKDLKITVKAKFTDGTTKEETIVGSSKFISKEESEELEKRISESENGKDGVEETTEVEVSKDNTNESEEKVLYTGFEVAK</sequence>
<keyword evidence="2" id="KW-0472">Membrane</keyword>
<feature type="transmembrane region" description="Helical" evidence="2">
    <location>
        <begin position="48"/>
        <end position="70"/>
    </location>
</feature>
<proteinExistence type="predicted"/>
<keyword evidence="2" id="KW-0812">Transmembrane</keyword>
<evidence type="ECO:0000313" key="4">
    <source>
        <dbReference type="Proteomes" id="UP000301475"/>
    </source>
</evidence>
<dbReference type="EMBL" id="CP039381">
    <property type="protein sequence ID" value="QCT07082.1"/>
    <property type="molecule type" value="Genomic_DNA"/>
</dbReference>
<keyword evidence="4" id="KW-1185">Reference proteome</keyword>
<gene>
    <name evidence="3" type="ORF">E5Z56_06745</name>
</gene>
<reference evidence="3 4" key="1">
    <citation type="submission" date="2019-04" db="EMBL/GenBank/DDBJ databases">
        <authorList>
            <person name="Embree M."/>
            <person name="Gaffney J.R."/>
        </authorList>
    </citation>
    <scope>NUCLEOTIDE SEQUENCE [LARGE SCALE GENOMIC DNA]</scope>
    <source>
        <strain evidence="3 4">JE7A12</strain>
    </source>
</reference>
<evidence type="ECO:0000256" key="1">
    <source>
        <dbReference type="SAM" id="MobiDB-lite"/>
    </source>
</evidence>
<dbReference type="OrthoDB" id="1970473at2"/>